<keyword evidence="1" id="KW-0812">Transmembrane</keyword>
<gene>
    <name evidence="2" type="ORF">GCM10009663_09790</name>
</gene>
<keyword evidence="3" id="KW-1185">Reference proteome</keyword>
<organism evidence="2 3">
    <name type="scientific">Kitasatospora arboriphila</name>
    <dbReference type="NCBI Taxonomy" id="258052"/>
    <lineage>
        <taxon>Bacteria</taxon>
        <taxon>Bacillati</taxon>
        <taxon>Actinomycetota</taxon>
        <taxon>Actinomycetes</taxon>
        <taxon>Kitasatosporales</taxon>
        <taxon>Streptomycetaceae</taxon>
        <taxon>Kitasatospora</taxon>
    </lineage>
</organism>
<protein>
    <submittedName>
        <fullName evidence="2">Uncharacterized protein</fullName>
    </submittedName>
</protein>
<keyword evidence="1" id="KW-0472">Membrane</keyword>
<dbReference type="Proteomes" id="UP001499987">
    <property type="component" value="Unassembled WGS sequence"/>
</dbReference>
<dbReference type="RefSeq" id="WP_344622226.1">
    <property type="nucleotide sequence ID" value="NZ_BAAALD010000006.1"/>
</dbReference>
<evidence type="ECO:0000313" key="3">
    <source>
        <dbReference type="Proteomes" id="UP001499987"/>
    </source>
</evidence>
<proteinExistence type="predicted"/>
<dbReference type="EMBL" id="BAAALD010000006">
    <property type="protein sequence ID" value="GAA1072274.1"/>
    <property type="molecule type" value="Genomic_DNA"/>
</dbReference>
<accession>A0ABP4DUI8</accession>
<sequence>MERVAVNDAPVPTGARVLAALATACALPFAIWWTAVGAGLDGGW</sequence>
<name>A0ABP4DUI8_9ACTN</name>
<comment type="caution">
    <text evidence="2">The sequence shown here is derived from an EMBL/GenBank/DDBJ whole genome shotgun (WGS) entry which is preliminary data.</text>
</comment>
<reference evidence="3" key="1">
    <citation type="journal article" date="2019" name="Int. J. Syst. Evol. Microbiol.">
        <title>The Global Catalogue of Microorganisms (GCM) 10K type strain sequencing project: providing services to taxonomists for standard genome sequencing and annotation.</title>
        <authorList>
            <consortium name="The Broad Institute Genomics Platform"/>
            <consortium name="The Broad Institute Genome Sequencing Center for Infectious Disease"/>
            <person name="Wu L."/>
            <person name="Ma J."/>
        </authorList>
    </citation>
    <scope>NUCLEOTIDE SEQUENCE [LARGE SCALE GENOMIC DNA]</scope>
    <source>
        <strain evidence="3">JCM 13002</strain>
    </source>
</reference>
<evidence type="ECO:0000256" key="1">
    <source>
        <dbReference type="SAM" id="Phobius"/>
    </source>
</evidence>
<evidence type="ECO:0000313" key="2">
    <source>
        <dbReference type="EMBL" id="GAA1072274.1"/>
    </source>
</evidence>
<keyword evidence="1" id="KW-1133">Transmembrane helix</keyword>
<feature type="transmembrane region" description="Helical" evidence="1">
    <location>
        <begin position="17"/>
        <end position="40"/>
    </location>
</feature>